<dbReference type="Gene3D" id="3.90.190.10">
    <property type="entry name" value="Protein tyrosine phosphatase superfamily"/>
    <property type="match status" value="1"/>
</dbReference>
<name>A0A6A4JFG6_APOLU</name>
<organism evidence="3 4">
    <name type="scientific">Apolygus lucorum</name>
    <name type="common">Small green plant bug</name>
    <name type="synonym">Lygocoris lucorum</name>
    <dbReference type="NCBI Taxonomy" id="248454"/>
    <lineage>
        <taxon>Eukaryota</taxon>
        <taxon>Metazoa</taxon>
        <taxon>Ecdysozoa</taxon>
        <taxon>Arthropoda</taxon>
        <taxon>Hexapoda</taxon>
        <taxon>Insecta</taxon>
        <taxon>Pterygota</taxon>
        <taxon>Neoptera</taxon>
        <taxon>Paraneoptera</taxon>
        <taxon>Hemiptera</taxon>
        <taxon>Heteroptera</taxon>
        <taxon>Panheteroptera</taxon>
        <taxon>Cimicomorpha</taxon>
        <taxon>Miridae</taxon>
        <taxon>Mirini</taxon>
        <taxon>Apolygus</taxon>
    </lineage>
</organism>
<gene>
    <name evidence="3" type="ORF">GE061_018643</name>
</gene>
<dbReference type="SUPFAM" id="SSF52799">
    <property type="entry name" value="(Phosphotyrosine protein) phosphatases II"/>
    <property type="match status" value="1"/>
</dbReference>
<evidence type="ECO:0000313" key="3">
    <source>
        <dbReference type="EMBL" id="KAF6207401.1"/>
    </source>
</evidence>
<evidence type="ECO:0000313" key="4">
    <source>
        <dbReference type="Proteomes" id="UP000466442"/>
    </source>
</evidence>
<feature type="domain" description="Tyrosine specific protein phosphatases" evidence="2">
    <location>
        <begin position="78"/>
        <end position="143"/>
    </location>
</feature>
<comment type="caution">
    <text evidence="3">The sequence shown here is derived from an EMBL/GenBank/DDBJ whole genome shotgun (WGS) entry which is preliminary data.</text>
</comment>
<dbReference type="InterPro" id="IPR000387">
    <property type="entry name" value="Tyr_Pase_dom"/>
</dbReference>
<accession>A0A6A4JFG6</accession>
<dbReference type="Proteomes" id="UP000466442">
    <property type="component" value="Unassembled WGS sequence"/>
</dbReference>
<evidence type="ECO:0000256" key="1">
    <source>
        <dbReference type="ARBA" id="ARBA00022801"/>
    </source>
</evidence>
<reference evidence="3" key="1">
    <citation type="journal article" date="2021" name="Mol. Ecol. Resour.">
        <title>Apolygus lucorum genome provides insights into omnivorousness and mesophyll feeding.</title>
        <authorList>
            <person name="Liu Y."/>
            <person name="Liu H."/>
            <person name="Wang H."/>
            <person name="Huang T."/>
            <person name="Liu B."/>
            <person name="Yang B."/>
            <person name="Yin L."/>
            <person name="Li B."/>
            <person name="Zhang Y."/>
            <person name="Zhang S."/>
            <person name="Jiang F."/>
            <person name="Zhang X."/>
            <person name="Ren Y."/>
            <person name="Wang B."/>
            <person name="Wang S."/>
            <person name="Lu Y."/>
            <person name="Wu K."/>
            <person name="Fan W."/>
            <person name="Wang G."/>
        </authorList>
    </citation>
    <scope>NUCLEOTIDE SEQUENCE</scope>
    <source>
        <strain evidence="3">12Hb</strain>
    </source>
</reference>
<keyword evidence="4" id="KW-1185">Reference proteome</keyword>
<dbReference type="Pfam" id="PF22784">
    <property type="entry name" value="PTP-SAK"/>
    <property type="match status" value="1"/>
</dbReference>
<dbReference type="PROSITE" id="PS50056">
    <property type="entry name" value="TYR_PHOSPHATASE_2"/>
    <property type="match status" value="1"/>
</dbReference>
<dbReference type="InterPro" id="IPR057023">
    <property type="entry name" value="PTP-SAK"/>
</dbReference>
<dbReference type="AlphaFoldDB" id="A0A6A4JFG6"/>
<dbReference type="PROSITE" id="PS00383">
    <property type="entry name" value="TYR_PHOSPHATASE_1"/>
    <property type="match status" value="1"/>
</dbReference>
<dbReference type="EMBL" id="WIXP02000008">
    <property type="protein sequence ID" value="KAF6207401.1"/>
    <property type="molecule type" value="Genomic_DNA"/>
</dbReference>
<evidence type="ECO:0000259" key="2">
    <source>
        <dbReference type="PROSITE" id="PS50056"/>
    </source>
</evidence>
<dbReference type="OrthoDB" id="19045at2759"/>
<dbReference type="PANTHER" id="PTHR23339">
    <property type="entry name" value="TYROSINE SPECIFIC PROTEIN PHOSPHATASE AND DUAL SPECIFICITY PROTEIN PHOSPHATASE"/>
    <property type="match status" value="1"/>
</dbReference>
<protein>
    <recommendedName>
        <fullName evidence="2">Tyrosine specific protein phosphatases domain-containing protein</fullName>
    </recommendedName>
</protein>
<dbReference type="GO" id="GO:0016791">
    <property type="term" value="F:phosphatase activity"/>
    <property type="evidence" value="ECO:0007669"/>
    <property type="project" value="UniProtKB-ARBA"/>
</dbReference>
<proteinExistence type="predicted"/>
<dbReference type="InterPro" id="IPR029021">
    <property type="entry name" value="Prot-tyrosine_phosphatase-like"/>
</dbReference>
<sequence>MSESYAPWNFKWVVKGELAIMGYPKNEANVNYIVDKGICHLVSLSPEKQPAFEYFPNQMRWTPIDVLEFTAPTLGQINAFMNIAKTGLFNKEAVGVHCRLGKGRSGVMAACFLVRFYDQRPEVATTNIRLLNPGAIETMAQERAVHAYYDYIRGEEPVQINEEFEKLSRGKTFVQPTCNEEETRDWIYAEEM</sequence>
<dbReference type="InterPro" id="IPR050561">
    <property type="entry name" value="PTP"/>
</dbReference>
<dbReference type="InterPro" id="IPR016130">
    <property type="entry name" value="Tyr_Pase_AS"/>
</dbReference>
<keyword evidence="1" id="KW-0378">Hydrolase</keyword>